<reference evidence="1 2" key="1">
    <citation type="journal article" date="2020" name="Viruses">
        <title>Diversity and Host Interactions Among Virulent and Temperate Baltic Sea Flavobacterium Phages.</title>
        <authorList>
            <person name="Nilsson E."/>
            <person name="Bayfield O.W."/>
            <person name="Lundin D."/>
            <person name="Antson A.A."/>
            <person name="Holmfeldt K."/>
        </authorList>
    </citation>
    <scope>NUCLEOTIDE SEQUENCE [LARGE SCALE GENOMIC DNA]</scope>
</reference>
<dbReference type="EMBL" id="MN812203">
    <property type="protein sequence ID" value="QHB38477.1"/>
    <property type="molecule type" value="Genomic_DNA"/>
</dbReference>
<sequence length="132" mass="15219">MKIHFKHGEGSRISNKILKALRKNDAFIIEKTIKDLTSSENENNYITTISTKNQAENESLTFLRNEIIALIPELFSVNYFFTFTDTFSSVPFGFKAEFLIDAKAFGHWICYTKIKEQKPKSEPINAYKIIVS</sequence>
<keyword evidence="2" id="KW-1185">Reference proteome</keyword>
<evidence type="ECO:0000313" key="1">
    <source>
        <dbReference type="EMBL" id="QHB38477.1"/>
    </source>
</evidence>
<accession>A0A6B9L8T2</accession>
<organism evidence="1 2">
    <name type="scientific">Flavobacterium phage vB_FspM_lotta8-1</name>
    <dbReference type="NCBI Taxonomy" id="2686242"/>
    <lineage>
        <taxon>Viruses</taxon>
        <taxon>Duplodnaviria</taxon>
        <taxon>Heunggongvirae</taxon>
        <taxon>Uroviricota</taxon>
        <taxon>Caudoviricetes</taxon>
        <taxon>Winoviridae</taxon>
        <taxon>Pippivirus</taxon>
        <taxon>Pippivirus lotta</taxon>
    </lineage>
</organism>
<gene>
    <name evidence="1" type="ORF">lotta81_gp019</name>
</gene>
<dbReference type="Proteomes" id="UP000464726">
    <property type="component" value="Segment"/>
</dbReference>
<name>A0A6B9L8T2_9CAUD</name>
<protein>
    <submittedName>
        <fullName evidence="1">Uncharacterized protein</fullName>
    </submittedName>
</protein>
<evidence type="ECO:0000313" key="2">
    <source>
        <dbReference type="Proteomes" id="UP000464726"/>
    </source>
</evidence>
<proteinExistence type="predicted"/>